<accession>A0ABU3LID0</accession>
<evidence type="ECO:0000256" key="1">
    <source>
        <dbReference type="SAM" id="Phobius"/>
    </source>
</evidence>
<dbReference type="RefSeq" id="WP_349242703.1">
    <property type="nucleotide sequence ID" value="NZ_JAVTTO010000005.1"/>
</dbReference>
<gene>
    <name evidence="2" type="ORF">RQM59_13775</name>
</gene>
<feature type="transmembrane region" description="Helical" evidence="1">
    <location>
        <begin position="226"/>
        <end position="244"/>
    </location>
</feature>
<feature type="transmembrane region" description="Helical" evidence="1">
    <location>
        <begin position="86"/>
        <end position="105"/>
    </location>
</feature>
<feature type="transmembrane region" description="Helical" evidence="1">
    <location>
        <begin position="401"/>
        <end position="419"/>
    </location>
</feature>
<feature type="transmembrane region" description="Helical" evidence="1">
    <location>
        <begin position="175"/>
        <end position="190"/>
    </location>
</feature>
<feature type="transmembrane region" description="Helical" evidence="1">
    <location>
        <begin position="196"/>
        <end position="214"/>
    </location>
</feature>
<feature type="transmembrane region" description="Helical" evidence="1">
    <location>
        <begin position="336"/>
        <end position="356"/>
    </location>
</feature>
<keyword evidence="1" id="KW-1133">Transmembrane helix</keyword>
<dbReference type="Proteomes" id="UP001257277">
    <property type="component" value="Unassembled WGS sequence"/>
</dbReference>
<feature type="transmembrane region" description="Helical" evidence="1">
    <location>
        <begin position="117"/>
        <end position="137"/>
    </location>
</feature>
<evidence type="ECO:0000313" key="3">
    <source>
        <dbReference type="Proteomes" id="UP001257277"/>
    </source>
</evidence>
<protein>
    <submittedName>
        <fullName evidence="2">Uncharacterized protein</fullName>
    </submittedName>
</protein>
<comment type="caution">
    <text evidence="2">The sequence shown here is derived from an EMBL/GenBank/DDBJ whole genome shotgun (WGS) entry which is preliminary data.</text>
</comment>
<organism evidence="2 3">
    <name type="scientific">Asprobacillus argus</name>
    <dbReference type="NCBI Taxonomy" id="3076534"/>
    <lineage>
        <taxon>Bacteria</taxon>
        <taxon>Pseudomonadati</taxon>
        <taxon>Bacteroidota</taxon>
        <taxon>Flavobacteriia</taxon>
        <taxon>Flavobacteriales</taxon>
        <taxon>Flavobacteriaceae</taxon>
        <taxon>Asprobacillus</taxon>
    </lineage>
</organism>
<feature type="transmembrane region" description="Helical" evidence="1">
    <location>
        <begin position="29"/>
        <end position="45"/>
    </location>
</feature>
<dbReference type="EMBL" id="JAVTTO010000005">
    <property type="protein sequence ID" value="MDT7833452.1"/>
    <property type="molecule type" value="Genomic_DNA"/>
</dbReference>
<reference evidence="2 3" key="1">
    <citation type="submission" date="2023-09" db="EMBL/GenBank/DDBJ databases">
        <title>Novel taxa isolated from Blanes Bay.</title>
        <authorList>
            <person name="Rey-Velasco X."/>
            <person name="Lucena T."/>
        </authorList>
    </citation>
    <scope>NUCLEOTIDE SEQUENCE [LARGE SCALE GENOMIC DNA]</scope>
    <source>
        <strain evidence="2 3">S356</strain>
    </source>
</reference>
<name>A0ABU3LID0_9FLAO</name>
<keyword evidence="3" id="KW-1185">Reference proteome</keyword>
<keyword evidence="1" id="KW-0472">Membrane</keyword>
<proteinExistence type="predicted"/>
<feature type="transmembrane region" description="Helical" evidence="1">
    <location>
        <begin position="57"/>
        <end position="80"/>
    </location>
</feature>
<sequence length="433" mass="49599">MYNLLKALLILLFFQGVFSIVGIPSTLYKSAIDLIIYIIFAIALMKNNNNFNIPYRSVHVIFIGFSVVVFLSTVFNASSIFKSFSFYRNTLNGYLFFLAISNIRLRKDEVKKLTQLLFILVAIQPIASVMKYLTVGVSEDYIGTFSLSGGAYSTMVPLTFISVLYALFLYKRKKIYLALILGYVFMAFVGDKRAFWFILPVVLFGIHLLYQFNYSNRKVTSILKSMIILVLSGPLLVYLGGRALPSLNPDYKFWGRFDLQHIMDYATSYNTGSRFDDIDYGVGRVGGGEAMIASFKTKSLKTNLIGDGPDIFVDRSNDDDITYRYGVYLMSHFTGIMVYLPSIGYVGAFFLLFYYLSMLFLARRRLKIEKRKKSIQGVLWLAIIVVTLLIAYDYLLYTKTFVHSNIMNVLYFLLLGSLVNKKKCFFHESTFRK</sequence>
<evidence type="ECO:0000313" key="2">
    <source>
        <dbReference type="EMBL" id="MDT7833452.1"/>
    </source>
</evidence>
<feature type="transmembrane region" description="Helical" evidence="1">
    <location>
        <begin position="149"/>
        <end position="168"/>
    </location>
</feature>
<keyword evidence="1" id="KW-0812">Transmembrane</keyword>
<feature type="transmembrane region" description="Helical" evidence="1">
    <location>
        <begin position="377"/>
        <end position="395"/>
    </location>
</feature>